<dbReference type="SUPFAM" id="SSF56300">
    <property type="entry name" value="Metallo-dependent phosphatases"/>
    <property type="match status" value="1"/>
</dbReference>
<organism evidence="2 3">
    <name type="scientific">Roseivivax halodurans JCM 10272</name>
    <dbReference type="NCBI Taxonomy" id="1449350"/>
    <lineage>
        <taxon>Bacteria</taxon>
        <taxon>Pseudomonadati</taxon>
        <taxon>Pseudomonadota</taxon>
        <taxon>Alphaproteobacteria</taxon>
        <taxon>Rhodobacterales</taxon>
        <taxon>Roseobacteraceae</taxon>
        <taxon>Roseivivax</taxon>
    </lineage>
</organism>
<evidence type="ECO:0000313" key="2">
    <source>
        <dbReference type="EMBL" id="ETX15093.1"/>
    </source>
</evidence>
<dbReference type="GO" id="GO:0110154">
    <property type="term" value="P:RNA decapping"/>
    <property type="evidence" value="ECO:0007669"/>
    <property type="project" value="TreeGrafter"/>
</dbReference>
<dbReference type="AlphaFoldDB" id="X7EIW4"/>
<dbReference type="eggNOG" id="COG0639">
    <property type="taxonomic scope" value="Bacteria"/>
</dbReference>
<gene>
    <name evidence="2" type="ORF">OCH239_17555</name>
</gene>
<keyword evidence="3" id="KW-1185">Reference proteome</keyword>
<dbReference type="GO" id="GO:0008803">
    <property type="term" value="F:bis(5'-nucleosyl)-tetraphosphatase (symmetrical) activity"/>
    <property type="evidence" value="ECO:0007669"/>
    <property type="project" value="TreeGrafter"/>
</dbReference>
<dbReference type="Pfam" id="PF00149">
    <property type="entry name" value="Metallophos"/>
    <property type="match status" value="1"/>
</dbReference>
<dbReference type="GO" id="GO:0005737">
    <property type="term" value="C:cytoplasm"/>
    <property type="evidence" value="ECO:0007669"/>
    <property type="project" value="TreeGrafter"/>
</dbReference>
<comment type="caution">
    <text evidence="2">The sequence shown here is derived from an EMBL/GenBank/DDBJ whole genome shotgun (WGS) entry which is preliminary data.</text>
</comment>
<dbReference type="PATRIC" id="fig|1449350.3.peg.1510"/>
<dbReference type="GO" id="GO:0016791">
    <property type="term" value="F:phosphatase activity"/>
    <property type="evidence" value="ECO:0007669"/>
    <property type="project" value="TreeGrafter"/>
</dbReference>
<dbReference type="InterPro" id="IPR050126">
    <property type="entry name" value="Ap4A_hydrolase"/>
</dbReference>
<dbReference type="STRING" id="1449350.OCH239_17555"/>
<proteinExistence type="predicted"/>
<dbReference type="Gene3D" id="3.60.21.10">
    <property type="match status" value="1"/>
</dbReference>
<sequence>MAPPPGHITEVVMRFLPRLRSFLGRHIDAPLDPDAPFAAIGDVHGRDDLLERLLGRLEGELPAGAPLVLLGDYVDRGAASAGVLRRLQALDAEARVTCLCGNHEAMLIEFLDYPVLAGPRWLRNGGVQTLESFGVTGMPAGPEASDWEALRDRFRGAMGGDLETWLRARPLRWQSGNVAAVHAGADPARPLSDQRDDVLLWGHPSFATMRRRDGTWVVHGHTIVPRPAAAGGRISVDTGAYATGVLTAAIVEPGSVRFVST</sequence>
<feature type="domain" description="Calcineurin-like phosphoesterase" evidence="1">
    <location>
        <begin position="36"/>
        <end position="224"/>
    </location>
</feature>
<dbReference type="InterPro" id="IPR004843">
    <property type="entry name" value="Calcineurin-like_PHP"/>
</dbReference>
<evidence type="ECO:0000259" key="1">
    <source>
        <dbReference type="Pfam" id="PF00149"/>
    </source>
</evidence>
<dbReference type="EMBL" id="JALZ01000006">
    <property type="protein sequence ID" value="ETX15093.1"/>
    <property type="molecule type" value="Genomic_DNA"/>
</dbReference>
<accession>X7EIW4</accession>
<name>X7EIW4_9RHOB</name>
<protein>
    <submittedName>
        <fullName evidence="2">Metallophosphoesterase</fullName>
    </submittedName>
</protein>
<dbReference type="Proteomes" id="UP000022447">
    <property type="component" value="Unassembled WGS sequence"/>
</dbReference>
<dbReference type="PANTHER" id="PTHR42850:SF4">
    <property type="entry name" value="ZINC-DEPENDENT ENDOPOLYPHOSPHATASE"/>
    <property type="match status" value="1"/>
</dbReference>
<reference evidence="2 3" key="1">
    <citation type="submission" date="2014-01" db="EMBL/GenBank/DDBJ databases">
        <title>Roseivivax halodurans JCM 10272 Genome Sequencing.</title>
        <authorList>
            <person name="Lai Q."/>
            <person name="Li G."/>
            <person name="Shao Z."/>
        </authorList>
    </citation>
    <scope>NUCLEOTIDE SEQUENCE [LARGE SCALE GENOMIC DNA]</scope>
    <source>
        <strain evidence="2 3">JCM 10272</strain>
    </source>
</reference>
<dbReference type="PANTHER" id="PTHR42850">
    <property type="entry name" value="METALLOPHOSPHOESTERASE"/>
    <property type="match status" value="1"/>
</dbReference>
<dbReference type="InterPro" id="IPR029052">
    <property type="entry name" value="Metallo-depent_PP-like"/>
</dbReference>
<evidence type="ECO:0000313" key="3">
    <source>
        <dbReference type="Proteomes" id="UP000022447"/>
    </source>
</evidence>